<dbReference type="SUPFAM" id="SSF89550">
    <property type="entry name" value="PHP domain-like"/>
    <property type="match status" value="1"/>
</dbReference>
<feature type="domain" description="Polymerase/histidinol phosphatase N-terminal" evidence="1">
    <location>
        <begin position="134"/>
        <end position="196"/>
    </location>
</feature>
<dbReference type="InterPro" id="IPR052018">
    <property type="entry name" value="PHP_domain"/>
</dbReference>
<dbReference type="Gene3D" id="3.20.20.140">
    <property type="entry name" value="Metal-dependent hydrolases"/>
    <property type="match status" value="1"/>
</dbReference>
<evidence type="ECO:0000259" key="1">
    <source>
        <dbReference type="SMART" id="SM00481"/>
    </source>
</evidence>
<dbReference type="EMBL" id="MCGH01000001">
    <property type="protein sequence ID" value="ODM09009.1"/>
    <property type="molecule type" value="Genomic_DNA"/>
</dbReference>
<dbReference type="AlphaFoldDB" id="A0A1E3AK69"/>
<comment type="caution">
    <text evidence="2">The sequence shown here is derived from an EMBL/GenBank/DDBJ whole genome shotgun (WGS) entry which is preliminary data.</text>
</comment>
<dbReference type="RefSeq" id="WP_069151210.1">
    <property type="nucleotide sequence ID" value="NZ_MCGH01000001.1"/>
</dbReference>
<reference evidence="2 3" key="1">
    <citation type="submission" date="2016-07" db="EMBL/GenBank/DDBJ databases">
        <title>Characterization of isolates of Eisenbergiella tayi derived from blood cultures, using whole genome sequencing.</title>
        <authorList>
            <person name="Burdz T."/>
            <person name="Wiebe D."/>
            <person name="Huynh C."/>
            <person name="Bernard K."/>
        </authorList>
    </citation>
    <scope>NUCLEOTIDE SEQUENCE [LARGE SCALE GENOMIC DNA]</scope>
    <source>
        <strain evidence="2 3">NML 110608</strain>
    </source>
</reference>
<dbReference type="PANTHER" id="PTHR42924:SF3">
    <property type="entry name" value="POLYMERASE_HISTIDINOL PHOSPHATASE N-TERMINAL DOMAIN-CONTAINING PROTEIN"/>
    <property type="match status" value="1"/>
</dbReference>
<dbReference type="NCBIfam" id="NF038032">
    <property type="entry name" value="CehA_McbA_metalo"/>
    <property type="match status" value="1"/>
</dbReference>
<dbReference type="InterPro" id="IPR016195">
    <property type="entry name" value="Pol/histidinol_Pase-like"/>
</dbReference>
<dbReference type="GO" id="GO:0004534">
    <property type="term" value="F:5'-3' RNA exonuclease activity"/>
    <property type="evidence" value="ECO:0007669"/>
    <property type="project" value="TreeGrafter"/>
</dbReference>
<proteinExistence type="predicted"/>
<dbReference type="CDD" id="cd07432">
    <property type="entry name" value="PHP_HisPPase"/>
    <property type="match status" value="1"/>
</dbReference>
<evidence type="ECO:0000313" key="3">
    <source>
        <dbReference type="Proteomes" id="UP000094067"/>
    </source>
</evidence>
<organism evidence="2 3">
    <name type="scientific">Eisenbergiella tayi</name>
    <dbReference type="NCBI Taxonomy" id="1432052"/>
    <lineage>
        <taxon>Bacteria</taxon>
        <taxon>Bacillati</taxon>
        <taxon>Bacillota</taxon>
        <taxon>Clostridia</taxon>
        <taxon>Lachnospirales</taxon>
        <taxon>Lachnospiraceae</taxon>
        <taxon>Eisenbergiella</taxon>
    </lineage>
</organism>
<evidence type="ECO:0000313" key="2">
    <source>
        <dbReference type="EMBL" id="ODM09009.1"/>
    </source>
</evidence>
<dbReference type="GO" id="GO:0035312">
    <property type="term" value="F:5'-3' DNA exonuclease activity"/>
    <property type="evidence" value="ECO:0007669"/>
    <property type="project" value="TreeGrafter"/>
</dbReference>
<dbReference type="InterPro" id="IPR003141">
    <property type="entry name" value="Pol/His_phosphatase_N"/>
</dbReference>
<dbReference type="PANTHER" id="PTHR42924">
    <property type="entry name" value="EXONUCLEASE"/>
    <property type="match status" value="1"/>
</dbReference>
<dbReference type="PATRIC" id="fig|1432052.4.peg.716"/>
<sequence length="437" mass="48358">MKKNIQLQLFLDKSREREYIRLPFSVDADTESISIRYRYPSSFAGQDGPFLIEGEPCTIDLAVMMPDGRMAGSSGSDRSSILISPLGSSAGFQSCELPEGTWHIIAGAYHIPANGVAVEYEVEVTPKERRLFKGDTHVHTTASDGILEAGEAALLARRMGLDFLIFTDHNNSAQNDRLPFYEDITLIPGTEWTHYKGHAGFLGSEQAFSTPFFTASLEETRALFMEAEENGAFRVINHPFCPLVPWEWDFSLPFDGLEVWNGVMSERNEKAAIWWHQQLCSGRKLPVTGGSDYHRPGLLGSLAMPCQCLYAPSRSRADLLKALRQGSGYVSYLPSGPQADLIAVSPEGLPASFGDVAVRGEYTDIQLTGLCQGDEIRLITDTAAESLIAPSGACELKLRRRFPDALFLRLELYRSYAPGLPPMKALLTNPVYYRGCR</sequence>
<dbReference type="SMART" id="SM00481">
    <property type="entry name" value="POLIIIAc"/>
    <property type="match status" value="1"/>
</dbReference>
<protein>
    <submittedName>
        <fullName evidence="2">PHP domain protein</fullName>
    </submittedName>
</protein>
<gene>
    <name evidence="2" type="ORF">BEI61_00638</name>
</gene>
<dbReference type="Proteomes" id="UP000094067">
    <property type="component" value="Unassembled WGS sequence"/>
</dbReference>
<name>A0A1E3AK69_9FIRM</name>
<accession>A0A1E3AK69</accession>